<dbReference type="CDD" id="cd05766">
    <property type="entry name" value="IgC1_MHC_II_beta"/>
    <property type="match status" value="1"/>
</dbReference>
<keyword evidence="5" id="KW-1064">Adaptive immunity</keyword>
<name>A0A8C8SJY9_9SAUR</name>
<dbReference type="Gene3D" id="2.60.40.10">
    <property type="entry name" value="Immunoglobulins"/>
    <property type="match status" value="1"/>
</dbReference>
<keyword evidence="2 10" id="KW-0812">Transmembrane</keyword>
<evidence type="ECO:0000256" key="10">
    <source>
        <dbReference type="SAM" id="Phobius"/>
    </source>
</evidence>
<keyword evidence="13" id="KW-1185">Reference proteome</keyword>
<dbReference type="FunFam" id="3.10.320.10:FF:000001">
    <property type="entry name" value="HLA class II histocompatibility antigen, DRB1-1 beta chain"/>
    <property type="match status" value="1"/>
</dbReference>
<evidence type="ECO:0000256" key="2">
    <source>
        <dbReference type="ARBA" id="ARBA00022692"/>
    </source>
</evidence>
<dbReference type="SMART" id="SM00407">
    <property type="entry name" value="IGc1"/>
    <property type="match status" value="1"/>
</dbReference>
<dbReference type="SMART" id="SM00921">
    <property type="entry name" value="MHC_II_beta"/>
    <property type="match status" value="1"/>
</dbReference>
<dbReference type="PANTHER" id="PTHR19944">
    <property type="entry name" value="MHC CLASS II-RELATED"/>
    <property type="match status" value="1"/>
</dbReference>
<comment type="subcellular location">
    <subcellularLocation>
        <location evidence="1">Membrane</location>
        <topology evidence="1">Single-pass type I membrane protein</topology>
    </subcellularLocation>
</comment>
<dbReference type="Ensembl" id="ENSPCET00000022505.1">
    <property type="protein sequence ID" value="ENSPCEP00000021762.1"/>
    <property type="gene ID" value="ENSPCEG00000016436.1"/>
</dbReference>
<feature type="domain" description="Ig-like" evidence="11">
    <location>
        <begin position="141"/>
        <end position="245"/>
    </location>
</feature>
<evidence type="ECO:0000313" key="12">
    <source>
        <dbReference type="Ensembl" id="ENSPCEP00000021762.1"/>
    </source>
</evidence>
<reference evidence="12" key="1">
    <citation type="submission" date="2025-08" db="UniProtKB">
        <authorList>
            <consortium name="Ensembl"/>
        </authorList>
    </citation>
    <scope>IDENTIFICATION</scope>
</reference>
<dbReference type="InterPro" id="IPR003597">
    <property type="entry name" value="Ig_C1-set"/>
</dbReference>
<organism evidence="12 13">
    <name type="scientific">Pelusios castaneus</name>
    <name type="common">West African mud turtle</name>
    <dbReference type="NCBI Taxonomy" id="367368"/>
    <lineage>
        <taxon>Eukaryota</taxon>
        <taxon>Metazoa</taxon>
        <taxon>Chordata</taxon>
        <taxon>Craniata</taxon>
        <taxon>Vertebrata</taxon>
        <taxon>Euteleostomi</taxon>
        <taxon>Archelosauria</taxon>
        <taxon>Testudinata</taxon>
        <taxon>Testudines</taxon>
        <taxon>Pleurodira</taxon>
        <taxon>Pelomedusidae</taxon>
        <taxon>Pelusios</taxon>
    </lineage>
</organism>
<dbReference type="Proteomes" id="UP000694393">
    <property type="component" value="Unplaced"/>
</dbReference>
<evidence type="ECO:0000259" key="11">
    <source>
        <dbReference type="PROSITE" id="PS50835"/>
    </source>
</evidence>
<dbReference type="PROSITE" id="PS00290">
    <property type="entry name" value="IG_MHC"/>
    <property type="match status" value="1"/>
</dbReference>
<dbReference type="InterPro" id="IPR011162">
    <property type="entry name" value="MHC_I/II-like_Ag-recog"/>
</dbReference>
<dbReference type="Pfam" id="PF07654">
    <property type="entry name" value="C1-set"/>
    <property type="match status" value="1"/>
</dbReference>
<keyword evidence="4 10" id="KW-1133">Transmembrane helix</keyword>
<evidence type="ECO:0000256" key="4">
    <source>
        <dbReference type="ARBA" id="ARBA00022989"/>
    </source>
</evidence>
<dbReference type="SUPFAM" id="SSF54452">
    <property type="entry name" value="MHC antigen-recognition domain"/>
    <property type="match status" value="1"/>
</dbReference>
<dbReference type="PANTHER" id="PTHR19944:SF99">
    <property type="entry name" value="HLA CLASS II HISTOCOMPATIBILITY ANTIGEN, DRB1 BETA CHAIN"/>
    <property type="match status" value="1"/>
</dbReference>
<dbReference type="PROSITE" id="PS50835">
    <property type="entry name" value="IG_LIKE"/>
    <property type="match status" value="1"/>
</dbReference>
<sequence length="300" mass="33212">MAGETGLAWAVSARSVSGPFPASPRCRVCVCVGGGGVEPGLLLSVLGSLIPAAPPGPFLVQDKFECLFTNGTEPFRYLQRYIYNRQQIAHYDSELGRFEADTELGRASAEHWNSQPAFLAQKRAEMDTFCRYSERTTLFQPKVKVSPTMSGSQTHPHLLVCSVTGFYPGAIEIKWFRNGQEQMAGVVSTELLQDGDWTYQILVMLEMSPQRGDVYACQVEHISLGEPLTVRWEAQSDSSRSKLLTGVGGFVLGLIFLVPGLVIYLRNKKGEGWGRALRFLWGVWGWGEVWAWLGQTLPSS</sequence>
<evidence type="ECO:0000256" key="5">
    <source>
        <dbReference type="ARBA" id="ARBA00023130"/>
    </source>
</evidence>
<dbReference type="GO" id="GO:0002504">
    <property type="term" value="P:antigen processing and presentation of peptide or polysaccharide antigen via MHC class II"/>
    <property type="evidence" value="ECO:0007669"/>
    <property type="project" value="UniProtKB-KW"/>
</dbReference>
<keyword evidence="7" id="KW-1015">Disulfide bond</keyword>
<dbReference type="GO" id="GO:0002250">
    <property type="term" value="P:adaptive immune response"/>
    <property type="evidence" value="ECO:0007669"/>
    <property type="project" value="UniProtKB-KW"/>
</dbReference>
<dbReference type="Pfam" id="PF00969">
    <property type="entry name" value="MHC_II_beta"/>
    <property type="match status" value="1"/>
</dbReference>
<evidence type="ECO:0000256" key="8">
    <source>
        <dbReference type="ARBA" id="ARBA00023180"/>
    </source>
</evidence>
<dbReference type="InterPro" id="IPR000353">
    <property type="entry name" value="MHC_II_b_N"/>
</dbReference>
<protein>
    <recommendedName>
        <fullName evidence="11">Ig-like domain-containing protein</fullName>
    </recommendedName>
</protein>
<evidence type="ECO:0000256" key="7">
    <source>
        <dbReference type="ARBA" id="ARBA00023157"/>
    </source>
</evidence>
<dbReference type="Gene3D" id="3.10.320.10">
    <property type="entry name" value="Class II Histocompatibility Antigen, M Beta Chain, Chain B, domain 1"/>
    <property type="match status" value="1"/>
</dbReference>
<keyword evidence="3" id="KW-0391">Immunity</keyword>
<dbReference type="FunFam" id="2.60.40.10:FF:000116">
    <property type="entry name" value="HLA class II histocompatibility antigen, DRB1-1 beta chain"/>
    <property type="match status" value="1"/>
</dbReference>
<evidence type="ECO:0000256" key="3">
    <source>
        <dbReference type="ARBA" id="ARBA00022859"/>
    </source>
</evidence>
<proteinExistence type="predicted"/>
<evidence type="ECO:0000256" key="6">
    <source>
        <dbReference type="ARBA" id="ARBA00023136"/>
    </source>
</evidence>
<dbReference type="SUPFAM" id="SSF48726">
    <property type="entry name" value="Immunoglobulin"/>
    <property type="match status" value="1"/>
</dbReference>
<keyword evidence="8" id="KW-0325">Glycoprotein</keyword>
<accession>A0A8C8SJY9</accession>
<keyword evidence="9" id="KW-0491">MHC II</keyword>
<dbReference type="InterPro" id="IPR014745">
    <property type="entry name" value="MHC_II_a/b_N"/>
</dbReference>
<dbReference type="InterPro" id="IPR050160">
    <property type="entry name" value="MHC/Immunoglobulin"/>
</dbReference>
<keyword evidence="6 10" id="KW-0472">Membrane</keyword>
<feature type="transmembrane region" description="Helical" evidence="10">
    <location>
        <begin position="243"/>
        <end position="264"/>
    </location>
</feature>
<dbReference type="InterPro" id="IPR003006">
    <property type="entry name" value="Ig/MHC_CS"/>
</dbReference>
<dbReference type="AlphaFoldDB" id="A0A8C8SJY9"/>
<dbReference type="InterPro" id="IPR036179">
    <property type="entry name" value="Ig-like_dom_sf"/>
</dbReference>
<dbReference type="InterPro" id="IPR007110">
    <property type="entry name" value="Ig-like_dom"/>
</dbReference>
<evidence type="ECO:0000256" key="1">
    <source>
        <dbReference type="ARBA" id="ARBA00004479"/>
    </source>
</evidence>
<dbReference type="InterPro" id="IPR013783">
    <property type="entry name" value="Ig-like_fold"/>
</dbReference>
<evidence type="ECO:0000313" key="13">
    <source>
        <dbReference type="Proteomes" id="UP000694393"/>
    </source>
</evidence>
<reference evidence="12" key="2">
    <citation type="submission" date="2025-09" db="UniProtKB">
        <authorList>
            <consortium name="Ensembl"/>
        </authorList>
    </citation>
    <scope>IDENTIFICATION</scope>
</reference>
<dbReference type="GO" id="GO:0042613">
    <property type="term" value="C:MHC class II protein complex"/>
    <property type="evidence" value="ECO:0007669"/>
    <property type="project" value="UniProtKB-KW"/>
</dbReference>
<evidence type="ECO:0000256" key="9">
    <source>
        <dbReference type="ARBA" id="ARBA00023182"/>
    </source>
</evidence>